<dbReference type="HOGENOM" id="CLU_045686_2_0_11"/>
<organism evidence="2 3">
    <name type="scientific">Mycolicibacterium fortuitum subsp. fortuitum DSM 46621 = ATCC 6841 = JCM 6387</name>
    <dbReference type="NCBI Taxonomy" id="1214102"/>
    <lineage>
        <taxon>Bacteria</taxon>
        <taxon>Bacillati</taxon>
        <taxon>Actinomycetota</taxon>
        <taxon>Actinomycetes</taxon>
        <taxon>Mycobacteriales</taxon>
        <taxon>Mycobacteriaceae</taxon>
        <taxon>Mycolicibacterium</taxon>
    </lineage>
</organism>
<dbReference type="PANTHER" id="PTHR30188">
    <property type="entry name" value="ABC TRANSPORTER PERMEASE PROTEIN-RELATED"/>
    <property type="match status" value="1"/>
</dbReference>
<evidence type="ECO:0008006" key="4">
    <source>
        <dbReference type="Google" id="ProtNLM"/>
    </source>
</evidence>
<dbReference type="GO" id="GO:0043190">
    <property type="term" value="C:ATP-binding cassette (ABC) transporter complex"/>
    <property type="evidence" value="ECO:0007669"/>
    <property type="project" value="InterPro"/>
</dbReference>
<dbReference type="EMBL" id="ALQB01000009">
    <property type="protein sequence ID" value="EJZ15610.1"/>
    <property type="molecule type" value="Genomic_DNA"/>
</dbReference>
<sequence>MPLCGSTPRKSSMTSSLAPLGKPLRAIGGFFGMTLDVIVGIFTTPLAWREYLTQSWFVARVSMLPAVLMIIPYAVINTFIFNILLGEFGAADFSGAGAAFFNVNQIGPIVTVLVTAGASATAMCADLGARTIREELDAQRVMGIDPIQAMVIPRVLAATTVSVALMGLVVLVGMLASFFFCVFALNVSAGVFVAGMTVVTGLGDVIVSIIKSFLFGLGAGLIACYKGISVGGGPAGVGNAVNETVVFSFMVLFTINIIVTAIGVQFTLQ</sequence>
<evidence type="ECO:0000313" key="3">
    <source>
        <dbReference type="Proteomes" id="UP000006043"/>
    </source>
</evidence>
<dbReference type="PANTHER" id="PTHR30188:SF4">
    <property type="entry name" value="PROTEIN TRIGALACTOSYLDIACYLGLYCEROL 1, CHLOROPLASTIC"/>
    <property type="match status" value="1"/>
</dbReference>
<keyword evidence="1" id="KW-0472">Membrane</keyword>
<comment type="caution">
    <text evidence="2">The sequence shown here is derived from an EMBL/GenBank/DDBJ whole genome shotgun (WGS) entry which is preliminary data.</text>
</comment>
<dbReference type="GO" id="GO:0005548">
    <property type="term" value="F:phospholipid transporter activity"/>
    <property type="evidence" value="ECO:0007669"/>
    <property type="project" value="TreeGrafter"/>
</dbReference>
<feature type="transmembrane region" description="Helical" evidence="1">
    <location>
        <begin position="60"/>
        <end position="85"/>
    </location>
</feature>
<feature type="transmembrane region" description="Helical" evidence="1">
    <location>
        <begin position="245"/>
        <end position="268"/>
    </location>
</feature>
<feature type="transmembrane region" description="Helical" evidence="1">
    <location>
        <begin position="150"/>
        <end position="171"/>
    </location>
</feature>
<feature type="transmembrane region" description="Helical" evidence="1">
    <location>
        <begin position="26"/>
        <end position="48"/>
    </location>
</feature>
<protein>
    <recommendedName>
        <fullName evidence="4">ABC transporter permease</fullName>
    </recommendedName>
</protein>
<keyword evidence="1" id="KW-0812">Transmembrane</keyword>
<dbReference type="Pfam" id="PF02405">
    <property type="entry name" value="MlaE"/>
    <property type="match status" value="1"/>
</dbReference>
<evidence type="ECO:0000256" key="1">
    <source>
        <dbReference type="SAM" id="Phobius"/>
    </source>
</evidence>
<feature type="transmembrane region" description="Helical" evidence="1">
    <location>
        <begin position="177"/>
        <end position="201"/>
    </location>
</feature>
<dbReference type="PATRIC" id="fig|1214102.3.peg.773"/>
<dbReference type="AlphaFoldDB" id="K0VD37"/>
<gene>
    <name evidence="2" type="ORF">MFORT_03866</name>
</gene>
<accession>K0VD37</accession>
<name>K0VD37_MYCFO</name>
<dbReference type="InterPro" id="IPR030802">
    <property type="entry name" value="Permease_MalE"/>
</dbReference>
<proteinExistence type="predicted"/>
<feature type="transmembrane region" description="Helical" evidence="1">
    <location>
        <begin position="213"/>
        <end position="233"/>
    </location>
</feature>
<dbReference type="Proteomes" id="UP000006043">
    <property type="component" value="Unassembled WGS sequence"/>
</dbReference>
<reference evidence="2 3" key="1">
    <citation type="journal article" date="2012" name="J. Bacteriol.">
        <title>Complete Genome Sequence of Mycobacterium fortuitum subsp. fortuitum Type Strain DSM46621.</title>
        <authorList>
            <person name="Ho Y.S."/>
            <person name="Adroub S.A."/>
            <person name="Aleisa F."/>
            <person name="Mahmood H."/>
            <person name="Othoum G."/>
            <person name="Rashid F."/>
            <person name="Zaher M."/>
            <person name="Ali S."/>
            <person name="Bitter W."/>
            <person name="Pain A."/>
            <person name="Abdallah A.M."/>
        </authorList>
    </citation>
    <scope>NUCLEOTIDE SEQUENCE [LARGE SCALE GENOMIC DNA]</scope>
    <source>
        <strain evidence="3">DSM46621</strain>
    </source>
</reference>
<evidence type="ECO:0000313" key="2">
    <source>
        <dbReference type="EMBL" id="EJZ15610.1"/>
    </source>
</evidence>
<keyword evidence="1" id="KW-1133">Transmembrane helix</keyword>
<feature type="transmembrane region" description="Helical" evidence="1">
    <location>
        <begin position="105"/>
        <end position="129"/>
    </location>
</feature>